<dbReference type="SUPFAM" id="SSF144232">
    <property type="entry name" value="HIT/MYND zinc finger-like"/>
    <property type="match status" value="1"/>
</dbReference>
<dbReference type="PROSITE" id="PS50865">
    <property type="entry name" value="ZF_MYND_2"/>
    <property type="match status" value="1"/>
</dbReference>
<dbReference type="GO" id="GO:0005524">
    <property type="term" value="F:ATP binding"/>
    <property type="evidence" value="ECO:0007669"/>
    <property type="project" value="InterPro"/>
</dbReference>
<dbReference type="Pfam" id="PF01753">
    <property type="entry name" value="zf-MYND"/>
    <property type="match status" value="1"/>
</dbReference>
<protein>
    <recommendedName>
        <fullName evidence="10">MYND-type domain-containing protein</fullName>
    </recommendedName>
</protein>
<gene>
    <name evidence="8" type="ORF">MSAN_00689300</name>
</gene>
<dbReference type="Pfam" id="PF07714">
    <property type="entry name" value="PK_Tyr_Ser-Thr"/>
    <property type="match status" value="1"/>
</dbReference>
<dbReference type="Gene3D" id="1.10.510.10">
    <property type="entry name" value="Transferase(Phosphotransferase) domain 1"/>
    <property type="match status" value="1"/>
</dbReference>
<evidence type="ECO:0008006" key="10">
    <source>
        <dbReference type="Google" id="ProtNLM"/>
    </source>
</evidence>
<proteinExistence type="predicted"/>
<evidence type="ECO:0000256" key="5">
    <source>
        <dbReference type="SAM" id="Coils"/>
    </source>
</evidence>
<dbReference type="InterPro" id="IPR001245">
    <property type="entry name" value="Ser-Thr/Tyr_kinase_cat_dom"/>
</dbReference>
<evidence type="ECO:0000256" key="1">
    <source>
        <dbReference type="ARBA" id="ARBA00022723"/>
    </source>
</evidence>
<reference evidence="8" key="1">
    <citation type="submission" date="2020-05" db="EMBL/GenBank/DDBJ databases">
        <title>Mycena genomes resolve the evolution of fungal bioluminescence.</title>
        <authorList>
            <person name="Tsai I.J."/>
        </authorList>
    </citation>
    <scope>NUCLEOTIDE SEQUENCE</scope>
    <source>
        <strain evidence="8">160909Yilan</strain>
    </source>
</reference>
<dbReference type="InterPro" id="IPR000719">
    <property type="entry name" value="Prot_kinase_dom"/>
</dbReference>
<dbReference type="PROSITE" id="PS50011">
    <property type="entry name" value="PROTEIN_KINASE_DOM"/>
    <property type="match status" value="1"/>
</dbReference>
<feature type="domain" description="Protein kinase" evidence="6">
    <location>
        <begin position="1"/>
        <end position="101"/>
    </location>
</feature>
<dbReference type="PANTHER" id="PTHR44329">
    <property type="entry name" value="SERINE/THREONINE-PROTEIN KINASE TNNI3K-RELATED"/>
    <property type="match status" value="1"/>
</dbReference>
<feature type="domain" description="MYND-type" evidence="7">
    <location>
        <begin position="466"/>
        <end position="511"/>
    </location>
</feature>
<evidence type="ECO:0000256" key="4">
    <source>
        <dbReference type="PROSITE-ProRule" id="PRU00134"/>
    </source>
</evidence>
<dbReference type="SUPFAM" id="SSF56112">
    <property type="entry name" value="Protein kinase-like (PK-like)"/>
    <property type="match status" value="1"/>
</dbReference>
<dbReference type="EMBL" id="JACAZH010000004">
    <property type="protein sequence ID" value="KAF7370569.1"/>
    <property type="molecule type" value="Genomic_DNA"/>
</dbReference>
<evidence type="ECO:0000256" key="3">
    <source>
        <dbReference type="ARBA" id="ARBA00022833"/>
    </source>
</evidence>
<dbReference type="InterPro" id="IPR011009">
    <property type="entry name" value="Kinase-like_dom_sf"/>
</dbReference>
<dbReference type="Proteomes" id="UP000623467">
    <property type="component" value="Unassembled WGS sequence"/>
</dbReference>
<dbReference type="GO" id="GO:0008270">
    <property type="term" value="F:zinc ion binding"/>
    <property type="evidence" value="ECO:0007669"/>
    <property type="project" value="UniProtKB-KW"/>
</dbReference>
<organism evidence="8 9">
    <name type="scientific">Mycena sanguinolenta</name>
    <dbReference type="NCBI Taxonomy" id="230812"/>
    <lineage>
        <taxon>Eukaryota</taxon>
        <taxon>Fungi</taxon>
        <taxon>Dikarya</taxon>
        <taxon>Basidiomycota</taxon>
        <taxon>Agaricomycotina</taxon>
        <taxon>Agaricomycetes</taxon>
        <taxon>Agaricomycetidae</taxon>
        <taxon>Agaricales</taxon>
        <taxon>Marasmiineae</taxon>
        <taxon>Mycenaceae</taxon>
        <taxon>Mycena</taxon>
    </lineage>
</organism>
<keyword evidence="5" id="KW-0175">Coiled coil</keyword>
<dbReference type="AlphaFoldDB" id="A0A8H7DCM7"/>
<dbReference type="OrthoDB" id="432970at2759"/>
<keyword evidence="1" id="KW-0479">Metal-binding</keyword>
<accession>A0A8H7DCM7</accession>
<keyword evidence="3" id="KW-0862">Zinc</keyword>
<name>A0A8H7DCM7_9AGAR</name>
<dbReference type="InterPro" id="IPR051681">
    <property type="entry name" value="Ser/Thr_Kinases-Pseudokinases"/>
</dbReference>
<evidence type="ECO:0000259" key="6">
    <source>
        <dbReference type="PROSITE" id="PS50011"/>
    </source>
</evidence>
<keyword evidence="2 4" id="KW-0863">Zinc-finger</keyword>
<evidence type="ECO:0000313" key="9">
    <source>
        <dbReference type="Proteomes" id="UP000623467"/>
    </source>
</evidence>
<evidence type="ECO:0000313" key="8">
    <source>
        <dbReference type="EMBL" id="KAF7370569.1"/>
    </source>
</evidence>
<dbReference type="Gene3D" id="6.10.140.2220">
    <property type="match status" value="1"/>
</dbReference>
<evidence type="ECO:0000259" key="7">
    <source>
        <dbReference type="PROSITE" id="PS50865"/>
    </source>
</evidence>
<evidence type="ECO:0000256" key="2">
    <source>
        <dbReference type="ARBA" id="ARBA00022771"/>
    </source>
</evidence>
<dbReference type="GO" id="GO:0004674">
    <property type="term" value="F:protein serine/threonine kinase activity"/>
    <property type="evidence" value="ECO:0007669"/>
    <property type="project" value="TreeGrafter"/>
</dbReference>
<feature type="coiled-coil region" evidence="5">
    <location>
        <begin position="434"/>
        <end position="461"/>
    </location>
</feature>
<comment type="caution">
    <text evidence="8">The sequence shown here is derived from an EMBL/GenBank/DDBJ whole genome shotgun (WGS) entry which is preliminary data.</text>
</comment>
<sequence length="604" mass="67469">MWGSTFKRTFASDVYSFAFVCVELYTGKPPFSDISHDAAVILRVMAKERPPRPCDAKGRKLMSDALWTTVQQCWSHNIAERPSMARVVEMMQDANEDLPIVVRFLSIFVEFMSICAYIHSERLPHGIKKSTTLLFFPESGAEAAPEVAKALIHTFPDSFGRSGRNPAVPHVPGPLTLSTEDRELAVEVSKEFKRLGIREELCNVRATKTHIKTADKAFLELWSILLKEVGLPPLLMRTMAPPDGIDFSVMRSKPWGEKESADEMEQALKYAQELQRVGIEARRMSNSQISAGIMEQVQTTMEFLKSKSTEEAQKEADDGDDASALDYAIRIRCNIGVKPNRSLHRYYLMKVIESSTATNAQKSQAHGLLIDWCISPFPNASIFARYMFAAAHHANQSVLFAAEASPAVLFFGLRILEPQAEKVVALKAQYQPLWMALEKRKKEVEKEQEKAERKREKDSNRYICAAPECYIQASKGGGLAQCAGACDPAVKPAYCSKECQRADWKNHKPFCKPGAPCSILTKERDLPAAGQGQSDEVLTIPIAGPDGRTMMLSSSTMPPEMLKMFQDFSLGKEPEGADKTIEEMMSSAKNKSKSRFEKIDLFVK</sequence>
<keyword evidence="9" id="KW-1185">Reference proteome</keyword>
<dbReference type="InterPro" id="IPR002893">
    <property type="entry name" value="Znf_MYND"/>
</dbReference>